<dbReference type="STRING" id="1766.XA26_45790"/>
<keyword evidence="3" id="KW-1185">Reference proteome</keyword>
<accession>A0A0N9XJU7</accession>
<feature type="compositionally biased region" description="Basic and acidic residues" evidence="1">
    <location>
        <begin position="21"/>
        <end position="36"/>
    </location>
</feature>
<sequence length="140" mass="15162">MTNPEPAETNSEAAAPTTEAETSRARETRYRVERNTAREQLAAAEARITRYQRAEIERLARGSLSHADDLFTLSGNDVADYLTEAGDVDPDKVTADIEVILAERPGLQKPTPAPAAVDRSQGLGAIAETRPTDFSGMFSN</sequence>
<feature type="region of interest" description="Disordered" evidence="1">
    <location>
        <begin position="105"/>
        <end position="140"/>
    </location>
</feature>
<evidence type="ECO:0000313" key="3">
    <source>
        <dbReference type="Proteomes" id="UP000057134"/>
    </source>
</evidence>
<feature type="region of interest" description="Disordered" evidence="1">
    <location>
        <begin position="1"/>
        <end position="36"/>
    </location>
</feature>
<dbReference type="EMBL" id="CP011269">
    <property type="protein sequence ID" value="ALI28379.1"/>
    <property type="molecule type" value="Genomic_DNA"/>
</dbReference>
<evidence type="ECO:0000313" key="2">
    <source>
        <dbReference type="EMBL" id="ALI28379.1"/>
    </source>
</evidence>
<name>A0A0N9XJU7_MYCFO</name>
<protein>
    <submittedName>
        <fullName evidence="2">Uncharacterized protein</fullName>
    </submittedName>
</protein>
<organism evidence="2 3">
    <name type="scientific">Mycolicibacterium fortuitum</name>
    <name type="common">Mycobacterium fortuitum</name>
    <dbReference type="NCBI Taxonomy" id="1766"/>
    <lineage>
        <taxon>Bacteria</taxon>
        <taxon>Bacillati</taxon>
        <taxon>Actinomycetota</taxon>
        <taxon>Actinomycetes</taxon>
        <taxon>Mycobacteriales</taxon>
        <taxon>Mycobacteriaceae</taxon>
        <taxon>Mycolicibacterium</taxon>
    </lineage>
</organism>
<gene>
    <name evidence="2" type="ORF">XA26_45790</name>
</gene>
<reference evidence="2 3" key="1">
    <citation type="journal article" date="2015" name="MBio">
        <title>Enzymatic Degradation of Phenazines Can Generate Energy and Protect Sensitive Organisms from Toxicity.</title>
        <authorList>
            <person name="Costa K.C."/>
            <person name="Bergkessel M."/>
            <person name="Saunders S."/>
            <person name="Korlach J."/>
            <person name="Newman D.K."/>
        </authorList>
    </citation>
    <scope>NUCLEOTIDE SEQUENCE [LARGE SCALE GENOMIC DNA]</scope>
    <source>
        <strain evidence="2 3">CT6</strain>
    </source>
</reference>
<dbReference type="PATRIC" id="fig|1766.6.peg.4551"/>
<feature type="compositionally biased region" description="Low complexity" evidence="1">
    <location>
        <begin position="1"/>
        <end position="20"/>
    </location>
</feature>
<proteinExistence type="predicted"/>
<dbReference type="Proteomes" id="UP000057134">
    <property type="component" value="Chromosome"/>
</dbReference>
<dbReference type="KEGG" id="mft:XA26_45790"/>
<dbReference type="AlphaFoldDB" id="A0A0N9XJU7"/>
<evidence type="ECO:0000256" key="1">
    <source>
        <dbReference type="SAM" id="MobiDB-lite"/>
    </source>
</evidence>
<dbReference type="RefSeq" id="WP_054603047.1">
    <property type="nucleotide sequence ID" value="NZ_CP011269.1"/>
</dbReference>